<evidence type="ECO:0000256" key="2">
    <source>
        <dbReference type="SAM" id="MobiDB-lite"/>
    </source>
</evidence>
<feature type="transmembrane region" description="Helical" evidence="3">
    <location>
        <begin position="309"/>
        <end position="329"/>
    </location>
</feature>
<dbReference type="EMBL" id="JBGMEF010000027">
    <property type="protein sequence ID" value="MFO3667583.1"/>
    <property type="molecule type" value="Genomic_DNA"/>
</dbReference>
<organism evidence="5 6">
    <name type="scientific">Anaerococcus kampingae</name>
    <dbReference type="NCBI Taxonomy" id="3115614"/>
    <lineage>
        <taxon>Bacteria</taxon>
        <taxon>Bacillati</taxon>
        <taxon>Bacillota</taxon>
        <taxon>Tissierellia</taxon>
        <taxon>Tissierellales</taxon>
        <taxon>Peptoniphilaceae</taxon>
        <taxon>Anaerococcus</taxon>
    </lineage>
</organism>
<evidence type="ECO:0000256" key="1">
    <source>
        <dbReference type="ARBA" id="ARBA00022729"/>
    </source>
</evidence>
<keyword evidence="3" id="KW-1133">Transmembrane helix</keyword>
<sequence length="338" mass="36651">KDTTPAEKDADKITPNIPAEKTGVKDLENLTDEEKKEVKGKIEKANKDNFPAKTKVDVDNKGNATITYPDGSKDVIPAKDLVFQYKHGDPAIEEKPELKIADIIEPNVPGKTEVGDKNNLTDKEKQEIKDKIEKANKDNFPEGTKVDVDNKGNATITYPDGSKDVITADKLVNEKSSDNGSGTGDINIPFIPESNADESDNNKKPEEDDNKKVKTDAEKNPAITPEKTGVKDKNHLTDEEKQEVIDKVKKANPAVIDVIVDDKGNATLIYADGSKNFINADDLIYQVEAKKEMRSNTKGKKAGANVKTGVGSVSGLIGLAGISIAGLLASKKKEEEDK</sequence>
<feature type="compositionally biased region" description="Basic and acidic residues" evidence="2">
    <location>
        <begin position="161"/>
        <end position="177"/>
    </location>
</feature>
<accession>A0ABW9MF14</accession>
<feature type="region of interest" description="Disordered" evidence="2">
    <location>
        <begin position="1"/>
        <end position="22"/>
    </location>
</feature>
<feature type="compositionally biased region" description="Basic and acidic residues" evidence="2">
    <location>
        <begin position="113"/>
        <end position="150"/>
    </location>
</feature>
<comment type="caution">
    <text evidence="5">The sequence shown here is derived from an EMBL/GenBank/DDBJ whole genome shotgun (WGS) entry which is preliminary data.</text>
</comment>
<dbReference type="Proteomes" id="UP001637994">
    <property type="component" value="Unassembled WGS sequence"/>
</dbReference>
<evidence type="ECO:0000259" key="4">
    <source>
        <dbReference type="Pfam" id="PF18938"/>
    </source>
</evidence>
<dbReference type="Gene3D" id="3.10.20.890">
    <property type="match status" value="3"/>
</dbReference>
<keyword evidence="6" id="KW-1185">Reference proteome</keyword>
<keyword evidence="3" id="KW-0472">Membrane</keyword>
<feature type="domain" description="Atypical Rib" evidence="4">
    <location>
        <begin position="105"/>
        <end position="175"/>
    </location>
</feature>
<evidence type="ECO:0000256" key="3">
    <source>
        <dbReference type="SAM" id="Phobius"/>
    </source>
</evidence>
<keyword evidence="1" id="KW-0732">Signal</keyword>
<evidence type="ECO:0000313" key="5">
    <source>
        <dbReference type="EMBL" id="MFO3667583.1"/>
    </source>
</evidence>
<gene>
    <name evidence="5" type="ORF">ACCQ42_07345</name>
</gene>
<feature type="non-terminal residue" evidence="5">
    <location>
        <position position="1"/>
    </location>
</feature>
<feature type="domain" description="Atypical Rib" evidence="4">
    <location>
        <begin position="223"/>
        <end position="286"/>
    </location>
</feature>
<feature type="compositionally biased region" description="Basic and acidic residues" evidence="2">
    <location>
        <begin position="200"/>
        <end position="219"/>
    </location>
</feature>
<name>A0ABW9MF14_9FIRM</name>
<dbReference type="InterPro" id="IPR044024">
    <property type="entry name" value="aRib"/>
</dbReference>
<keyword evidence="3" id="KW-0812">Transmembrane</keyword>
<dbReference type="Pfam" id="PF18938">
    <property type="entry name" value="aRib"/>
    <property type="match status" value="3"/>
</dbReference>
<proteinExistence type="predicted"/>
<protein>
    <recommendedName>
        <fullName evidence="4">Atypical Rib domain-containing protein</fullName>
    </recommendedName>
</protein>
<evidence type="ECO:0000313" key="6">
    <source>
        <dbReference type="Proteomes" id="UP001637994"/>
    </source>
</evidence>
<feature type="region of interest" description="Disordered" evidence="2">
    <location>
        <begin position="108"/>
        <end position="239"/>
    </location>
</feature>
<feature type="compositionally biased region" description="Basic and acidic residues" evidence="2">
    <location>
        <begin position="1"/>
        <end position="12"/>
    </location>
</feature>
<reference evidence="5 6" key="1">
    <citation type="journal article" date="2025" name="Anaerobe">
        <title>Description of Anaerococcus kampingiae sp. nov., Anaerococcus groningensis sp. nov., Anaerococcus martiniensis sp. nov., and Anaerococcus cruorum sp. nov., isolated from human clinical specimens.</title>
        <authorList>
            <person name="Boiten K.E."/>
            <person name="Meijer J."/>
            <person name="van Wezel E.M."/>
            <person name="Veloo A.C.M."/>
        </authorList>
    </citation>
    <scope>NUCLEOTIDE SEQUENCE [LARGE SCALE GENOMIC DNA]</scope>
    <source>
        <strain evidence="5 6">ENR0874</strain>
    </source>
</reference>
<feature type="domain" description="Atypical Rib" evidence="4">
    <location>
        <begin position="14"/>
        <end position="83"/>
    </location>
</feature>
<feature type="compositionally biased region" description="Basic and acidic residues" evidence="2">
    <location>
        <begin position="228"/>
        <end position="239"/>
    </location>
</feature>